<keyword evidence="2" id="KW-1185">Reference proteome</keyword>
<accession>A0A6B3R6G3</accession>
<name>A0A6B3R6G3_9FLAO</name>
<dbReference type="EMBL" id="JAAIKD010000002">
    <property type="protein sequence ID" value="NEV93054.1"/>
    <property type="molecule type" value="Genomic_DNA"/>
</dbReference>
<gene>
    <name evidence="1" type="ORF">G3567_02690</name>
</gene>
<protein>
    <submittedName>
        <fullName evidence="1">Uncharacterized protein</fullName>
    </submittedName>
</protein>
<evidence type="ECO:0000313" key="2">
    <source>
        <dbReference type="Proteomes" id="UP000478505"/>
    </source>
</evidence>
<sequence>MIFQLRKNMRFINPKLSRLLCMLKTSDNVQVFVLRRSSSSGLGFEERVWKFVKQINNRRPGKGFAHNSIQ</sequence>
<dbReference type="Proteomes" id="UP000478505">
    <property type="component" value="Unassembled WGS sequence"/>
</dbReference>
<organism evidence="1 2">
    <name type="scientific">Psychroflexus aurantiacus</name>
    <dbReference type="NCBI Taxonomy" id="2709310"/>
    <lineage>
        <taxon>Bacteria</taxon>
        <taxon>Pseudomonadati</taxon>
        <taxon>Bacteroidota</taxon>
        <taxon>Flavobacteriia</taxon>
        <taxon>Flavobacteriales</taxon>
        <taxon>Flavobacteriaceae</taxon>
        <taxon>Psychroflexus</taxon>
    </lineage>
</organism>
<reference evidence="1 2" key="1">
    <citation type="submission" date="2020-02" db="EMBL/GenBank/DDBJ databases">
        <title>Flavobacteriaceae Psychroflexus bacterium YR1-1, complete genome.</title>
        <authorList>
            <person name="Li Y."/>
            <person name="Wu S."/>
        </authorList>
    </citation>
    <scope>NUCLEOTIDE SEQUENCE [LARGE SCALE GENOMIC DNA]</scope>
    <source>
        <strain evidence="1 2">YR1-1</strain>
    </source>
</reference>
<proteinExistence type="predicted"/>
<evidence type="ECO:0000313" key="1">
    <source>
        <dbReference type="EMBL" id="NEV93054.1"/>
    </source>
</evidence>
<dbReference type="AlphaFoldDB" id="A0A6B3R6G3"/>
<comment type="caution">
    <text evidence="1">The sequence shown here is derived from an EMBL/GenBank/DDBJ whole genome shotgun (WGS) entry which is preliminary data.</text>
</comment>